<comment type="caution">
    <text evidence="1">The sequence shown here is derived from an EMBL/GenBank/DDBJ whole genome shotgun (WGS) entry which is preliminary data.</text>
</comment>
<protein>
    <submittedName>
        <fullName evidence="1">Uncharacterized protein</fullName>
    </submittedName>
</protein>
<evidence type="ECO:0000313" key="2">
    <source>
        <dbReference type="Proteomes" id="UP000499080"/>
    </source>
</evidence>
<organism evidence="1 2">
    <name type="scientific">Araneus ventricosus</name>
    <name type="common">Orbweaver spider</name>
    <name type="synonym">Epeira ventricosa</name>
    <dbReference type="NCBI Taxonomy" id="182803"/>
    <lineage>
        <taxon>Eukaryota</taxon>
        <taxon>Metazoa</taxon>
        <taxon>Ecdysozoa</taxon>
        <taxon>Arthropoda</taxon>
        <taxon>Chelicerata</taxon>
        <taxon>Arachnida</taxon>
        <taxon>Araneae</taxon>
        <taxon>Araneomorphae</taxon>
        <taxon>Entelegynae</taxon>
        <taxon>Araneoidea</taxon>
        <taxon>Araneidae</taxon>
        <taxon>Araneus</taxon>
    </lineage>
</organism>
<keyword evidence="2" id="KW-1185">Reference proteome</keyword>
<reference evidence="1 2" key="1">
    <citation type="journal article" date="2019" name="Sci. Rep.">
        <title>Orb-weaving spider Araneus ventricosus genome elucidates the spidroin gene catalogue.</title>
        <authorList>
            <person name="Kono N."/>
            <person name="Nakamura H."/>
            <person name="Ohtoshi R."/>
            <person name="Moran D.A.P."/>
            <person name="Shinohara A."/>
            <person name="Yoshida Y."/>
            <person name="Fujiwara M."/>
            <person name="Mori M."/>
            <person name="Tomita M."/>
            <person name="Arakawa K."/>
        </authorList>
    </citation>
    <scope>NUCLEOTIDE SEQUENCE [LARGE SCALE GENOMIC DNA]</scope>
</reference>
<gene>
    <name evidence="1" type="ORF">AVEN_18676_1</name>
</gene>
<dbReference type="Proteomes" id="UP000499080">
    <property type="component" value="Unassembled WGS sequence"/>
</dbReference>
<dbReference type="EMBL" id="BGPR01074387">
    <property type="protein sequence ID" value="GBO46595.1"/>
    <property type="molecule type" value="Genomic_DNA"/>
</dbReference>
<proteinExistence type="predicted"/>
<dbReference type="AlphaFoldDB" id="A0A4Y2XAF9"/>
<sequence length="117" mass="13021">MDRYLLMESRYIQSDDGNASRYVSLNVIGRPDSNRIGHCRRIISGNASDISVRWPSRPDNIRNGMASQMVCRGQIFGPAIPNSRSNGQPNQATVDQMTLANPLSVDRGQIRNISIEC</sequence>
<accession>A0A4Y2XAF9</accession>
<evidence type="ECO:0000313" key="1">
    <source>
        <dbReference type="EMBL" id="GBO46595.1"/>
    </source>
</evidence>
<name>A0A4Y2XAF9_ARAVE</name>